<feature type="signal peptide" evidence="2">
    <location>
        <begin position="1"/>
        <end position="17"/>
    </location>
</feature>
<dbReference type="Proteomes" id="UP000007129">
    <property type="component" value="Unassembled WGS sequence"/>
</dbReference>
<reference evidence="3 4" key="1">
    <citation type="journal article" date="2012" name="BMC Genomics">
        <title>Tools to kill: Genome of one of the most destructive plant pathogenic fungi Macrophomina phaseolina.</title>
        <authorList>
            <person name="Islam M.S."/>
            <person name="Haque M.S."/>
            <person name="Islam M.M."/>
            <person name="Emdad E.M."/>
            <person name="Halim A."/>
            <person name="Hossen Q.M.M."/>
            <person name="Hossain M.Z."/>
            <person name="Ahmed B."/>
            <person name="Rahim S."/>
            <person name="Rahman M.S."/>
            <person name="Alam M.M."/>
            <person name="Hou S."/>
            <person name="Wan X."/>
            <person name="Saito J.A."/>
            <person name="Alam M."/>
        </authorList>
    </citation>
    <scope>NUCLEOTIDE SEQUENCE [LARGE SCALE GENOMIC DNA]</scope>
    <source>
        <strain evidence="3 4">MS6</strain>
    </source>
</reference>
<dbReference type="AlphaFoldDB" id="K2SBM6"/>
<feature type="compositionally biased region" description="Low complexity" evidence="1">
    <location>
        <begin position="61"/>
        <end position="71"/>
    </location>
</feature>
<evidence type="ECO:0000256" key="1">
    <source>
        <dbReference type="SAM" id="MobiDB-lite"/>
    </source>
</evidence>
<dbReference type="EMBL" id="AHHD01000014">
    <property type="protein sequence ID" value="EKG22332.1"/>
    <property type="molecule type" value="Genomic_DNA"/>
</dbReference>
<evidence type="ECO:0000313" key="4">
    <source>
        <dbReference type="Proteomes" id="UP000007129"/>
    </source>
</evidence>
<protein>
    <submittedName>
        <fullName evidence="3">Uncharacterized protein</fullName>
    </submittedName>
</protein>
<keyword evidence="2" id="KW-0732">Signal</keyword>
<feature type="region of interest" description="Disordered" evidence="1">
    <location>
        <begin position="177"/>
        <end position="369"/>
    </location>
</feature>
<sequence>MKLHISLLPLLASGALALPRPQELSNQPPQGQLPQQPPQSLPQQGNQLSNVPPNQGAPTSQFQQQPGTQEQQLFASEVGPGFSFLLAVETSPKGEKAIVAWAFGRSQCVERQLVSKGLNFCGKWLLFNRVPELDPNLQATGDWEQVWITFVGCDERSRTGDYSGIYMAIYTPSEFEGGFLDQSPNNQGQLGGGQLGGGQLGQGGQGQIQPPNPNQQQQQQQQQQNNIPPGTTGQQNTVPQQGNNGQFNQLNQAPNSQFQNNNPLPNDQNNRPTIANSGQLPYNPPDQVRQVQPTKPDKNKPIPLTTVNQLPNNLPGDSKALQNAGQPQQQQQQSQPVGGNDIDPATQEEAGLGWSTGSSGSSGSSGVSGGWGSGGYPWVASYVQFYLCNGDRELHGCRYNSEEDTDLTTFLSVSLAPFSCF</sequence>
<feature type="compositionally biased region" description="Low complexity" evidence="1">
    <location>
        <begin position="41"/>
        <end position="50"/>
    </location>
</feature>
<feature type="region of interest" description="Disordered" evidence="1">
    <location>
        <begin position="20"/>
        <end position="71"/>
    </location>
</feature>
<proteinExistence type="predicted"/>
<feature type="compositionally biased region" description="Low complexity" evidence="1">
    <location>
        <begin position="214"/>
        <end position="230"/>
    </location>
</feature>
<evidence type="ECO:0000313" key="3">
    <source>
        <dbReference type="EMBL" id="EKG22332.1"/>
    </source>
</evidence>
<feature type="compositionally biased region" description="Gly residues" evidence="1">
    <location>
        <begin position="189"/>
        <end position="206"/>
    </location>
</feature>
<dbReference type="VEuPathDB" id="FungiDB:MPH_00312"/>
<dbReference type="OrthoDB" id="3945560at2759"/>
<gene>
    <name evidence="3" type="ORF">MPH_00312</name>
</gene>
<comment type="caution">
    <text evidence="3">The sequence shown here is derived from an EMBL/GenBank/DDBJ whole genome shotgun (WGS) entry which is preliminary data.</text>
</comment>
<feature type="compositionally biased region" description="Low complexity" evidence="1">
    <location>
        <begin position="20"/>
        <end position="34"/>
    </location>
</feature>
<organism evidence="3 4">
    <name type="scientific">Macrophomina phaseolina (strain MS6)</name>
    <name type="common">Charcoal rot fungus</name>
    <dbReference type="NCBI Taxonomy" id="1126212"/>
    <lineage>
        <taxon>Eukaryota</taxon>
        <taxon>Fungi</taxon>
        <taxon>Dikarya</taxon>
        <taxon>Ascomycota</taxon>
        <taxon>Pezizomycotina</taxon>
        <taxon>Dothideomycetes</taxon>
        <taxon>Dothideomycetes incertae sedis</taxon>
        <taxon>Botryosphaeriales</taxon>
        <taxon>Botryosphaeriaceae</taxon>
        <taxon>Macrophomina</taxon>
    </lineage>
</organism>
<accession>K2SBM6</accession>
<dbReference type="HOGENOM" id="CLU_652228_0_0_1"/>
<dbReference type="InParanoid" id="K2SBM6"/>
<feature type="compositionally biased region" description="Polar residues" evidence="1">
    <location>
        <begin position="51"/>
        <end position="60"/>
    </location>
</feature>
<dbReference type="STRING" id="1126212.K2SBM6"/>
<name>K2SBM6_MACPH</name>
<feature type="compositionally biased region" description="Low complexity" evidence="1">
    <location>
        <begin position="240"/>
        <end position="272"/>
    </location>
</feature>
<feature type="compositionally biased region" description="Low complexity" evidence="1">
    <location>
        <begin position="326"/>
        <end position="336"/>
    </location>
</feature>
<evidence type="ECO:0000256" key="2">
    <source>
        <dbReference type="SAM" id="SignalP"/>
    </source>
</evidence>
<feature type="chain" id="PRO_5003864418" evidence="2">
    <location>
        <begin position="18"/>
        <end position="421"/>
    </location>
</feature>
<feature type="compositionally biased region" description="Low complexity" evidence="1">
    <location>
        <begin position="351"/>
        <end position="365"/>
    </location>
</feature>